<dbReference type="AlphaFoldDB" id="A0A852WZB0"/>
<feature type="transmembrane region" description="Helical" evidence="2">
    <location>
        <begin position="147"/>
        <end position="171"/>
    </location>
</feature>
<evidence type="ECO:0000256" key="1">
    <source>
        <dbReference type="SAM" id="MobiDB-lite"/>
    </source>
</evidence>
<sequence>MAADDPAPEIVGSLFFPLEVIGVQDFPTAGSWVSTVVAAIVAAAFLSAVWLLALRVLYGFFTSLRWVVGVWYTIADSQATTTELLRSNAQIYVACCAALRVTPRRWRSTICSGESVTRVEDLSGHRPSLLGRGSLFLLRVGFRAGRAFRVVLGTTVGLAVLLYCLAGALWLRHPDVVDHLTGYLARLGSFMHENVTLAAVVGLLGLVLAYSGSTQWRGRAAYITQRGATAEEVLSRVRVHVDLAARYAADSADDIASSGPGHLRHVVHSVSQGAMAWESSGPVVSPPLPLLRTSGRTPHRGVAESRRRTRTRPRDPLPWPESLELLRGQLGQIERVLGDPTTRLDVLTQAPNGCLDVLAMAWPSTASQHRGESCSTGGSGRGRWDGVVDVGTLESSRDRFRNALLEGVDLLGSHEEYELCEYFRECGIEFQRELKEVVRGLCCLHARLRLCDDAIKRVHYPSSLLQRSRSRLTKA</sequence>
<keyword evidence="2" id="KW-0812">Transmembrane</keyword>
<feature type="transmembrane region" description="Helical" evidence="2">
    <location>
        <begin position="32"/>
        <end position="58"/>
    </location>
</feature>
<accession>A0A852WZB0</accession>
<keyword evidence="2" id="KW-1133">Transmembrane helix</keyword>
<organism evidence="3 4">
    <name type="scientific">Janibacter alkaliphilus</name>
    <dbReference type="NCBI Taxonomy" id="1069963"/>
    <lineage>
        <taxon>Bacteria</taxon>
        <taxon>Bacillati</taxon>
        <taxon>Actinomycetota</taxon>
        <taxon>Actinomycetes</taxon>
        <taxon>Micrococcales</taxon>
        <taxon>Intrasporangiaceae</taxon>
        <taxon>Janibacter</taxon>
    </lineage>
</organism>
<gene>
    <name evidence="3" type="ORF">BJY28_000821</name>
</gene>
<comment type="caution">
    <text evidence="3">The sequence shown here is derived from an EMBL/GenBank/DDBJ whole genome shotgun (WGS) entry which is preliminary data.</text>
</comment>
<evidence type="ECO:0000256" key="2">
    <source>
        <dbReference type="SAM" id="Phobius"/>
    </source>
</evidence>
<evidence type="ECO:0000313" key="4">
    <source>
        <dbReference type="Proteomes" id="UP000592181"/>
    </source>
</evidence>
<keyword evidence="2" id="KW-0472">Membrane</keyword>
<keyword evidence="4" id="KW-1185">Reference proteome</keyword>
<dbReference type="EMBL" id="JACBZX010000001">
    <property type="protein sequence ID" value="NYG36352.1"/>
    <property type="molecule type" value="Genomic_DNA"/>
</dbReference>
<dbReference type="Proteomes" id="UP000592181">
    <property type="component" value="Unassembled WGS sequence"/>
</dbReference>
<feature type="transmembrane region" description="Helical" evidence="2">
    <location>
        <begin position="191"/>
        <end position="210"/>
    </location>
</feature>
<evidence type="ECO:0000313" key="3">
    <source>
        <dbReference type="EMBL" id="NYG36352.1"/>
    </source>
</evidence>
<name>A0A852WZB0_9MICO</name>
<reference evidence="3 4" key="1">
    <citation type="submission" date="2020-07" db="EMBL/GenBank/DDBJ databases">
        <title>Sequencing the genomes of 1000 actinobacteria strains.</title>
        <authorList>
            <person name="Klenk H.-P."/>
        </authorList>
    </citation>
    <scope>NUCLEOTIDE SEQUENCE [LARGE SCALE GENOMIC DNA]</scope>
    <source>
        <strain evidence="3 4">DSM 24723</strain>
    </source>
</reference>
<protein>
    <submittedName>
        <fullName evidence="3">Uncharacterized protein</fullName>
    </submittedName>
</protein>
<proteinExistence type="predicted"/>
<feature type="region of interest" description="Disordered" evidence="1">
    <location>
        <begin position="286"/>
        <end position="320"/>
    </location>
</feature>